<evidence type="ECO:0000256" key="1">
    <source>
        <dbReference type="SAM" id="Coils"/>
    </source>
</evidence>
<feature type="compositionally biased region" description="Basic and acidic residues" evidence="2">
    <location>
        <begin position="157"/>
        <end position="173"/>
    </location>
</feature>
<dbReference type="OrthoDB" id="10044099at2759"/>
<comment type="caution">
    <text evidence="3">The sequence shown here is derived from an EMBL/GenBank/DDBJ whole genome shotgun (WGS) entry which is preliminary data.</text>
</comment>
<organism evidence="3 4">
    <name type="scientific">Danionella cerebrum</name>
    <dbReference type="NCBI Taxonomy" id="2873325"/>
    <lineage>
        <taxon>Eukaryota</taxon>
        <taxon>Metazoa</taxon>
        <taxon>Chordata</taxon>
        <taxon>Craniata</taxon>
        <taxon>Vertebrata</taxon>
        <taxon>Euteleostomi</taxon>
        <taxon>Actinopterygii</taxon>
        <taxon>Neopterygii</taxon>
        <taxon>Teleostei</taxon>
        <taxon>Ostariophysi</taxon>
        <taxon>Cypriniformes</taxon>
        <taxon>Danionidae</taxon>
        <taxon>Danioninae</taxon>
        <taxon>Danionella</taxon>
    </lineage>
</organism>
<dbReference type="EMBL" id="SRMA01026907">
    <property type="protein sequence ID" value="TRY65531.1"/>
    <property type="molecule type" value="Genomic_DNA"/>
</dbReference>
<feature type="coiled-coil region" evidence="1">
    <location>
        <begin position="117"/>
        <end position="144"/>
    </location>
</feature>
<keyword evidence="1" id="KW-0175">Coiled coil</keyword>
<sequence length="245" mass="29096">MSFKESTRLLVRREMANPYRLPPSQHKPEDSYELLLIREEYEKRKQKLDHRRFMCERDYQRRGESAFRENRGNLINKPVLSQQPPVAPDHLPTLQTPFRGLTQTECRVPQPSPLIYSDALMQQYEDARRKQVEEREQMRRRENEKWRLVGEPEAMERRSVRAPEKVQEVKETFSRPPPRSPPVPALRNKLRSIVNAHPSLHSNTTVGQICAEEKEKMTRALSQLRGELQGRQRRLQREMGAIYYK</sequence>
<dbReference type="AlphaFoldDB" id="A0A553NJC1"/>
<protein>
    <submittedName>
        <fullName evidence="3">Uncharacterized protein</fullName>
    </submittedName>
</protein>
<proteinExistence type="predicted"/>
<evidence type="ECO:0000313" key="3">
    <source>
        <dbReference type="EMBL" id="TRY65531.1"/>
    </source>
</evidence>
<feature type="region of interest" description="Disordered" evidence="2">
    <location>
        <begin position="157"/>
        <end position="185"/>
    </location>
</feature>
<dbReference type="Proteomes" id="UP000316079">
    <property type="component" value="Unassembled WGS sequence"/>
</dbReference>
<reference evidence="3 4" key="1">
    <citation type="journal article" date="2019" name="Sci. Data">
        <title>Hybrid genome assembly and annotation of Danionella translucida.</title>
        <authorList>
            <person name="Kadobianskyi M."/>
            <person name="Schulze L."/>
            <person name="Schuelke M."/>
            <person name="Judkewitz B."/>
        </authorList>
    </citation>
    <scope>NUCLEOTIDE SEQUENCE [LARGE SCALE GENOMIC DNA]</scope>
    <source>
        <strain evidence="3 4">Bolton</strain>
    </source>
</reference>
<gene>
    <name evidence="3" type="ORF">DNTS_001170</name>
</gene>
<accession>A0A553NJC1</accession>
<keyword evidence="4" id="KW-1185">Reference proteome</keyword>
<feature type="compositionally biased region" description="Pro residues" evidence="2">
    <location>
        <begin position="175"/>
        <end position="184"/>
    </location>
</feature>
<evidence type="ECO:0000313" key="4">
    <source>
        <dbReference type="Proteomes" id="UP000316079"/>
    </source>
</evidence>
<evidence type="ECO:0000256" key="2">
    <source>
        <dbReference type="SAM" id="MobiDB-lite"/>
    </source>
</evidence>
<name>A0A553NJC1_9TELE</name>